<evidence type="ECO:0000256" key="2">
    <source>
        <dbReference type="ARBA" id="ARBA00022723"/>
    </source>
</evidence>
<dbReference type="PANTHER" id="PTHR33337:SF31">
    <property type="entry name" value="DUF636 DOMAIN PROTEIN (AFU_ORTHOLOGUE AFUA_2G12650)"/>
    <property type="match status" value="1"/>
</dbReference>
<dbReference type="PROSITE" id="PS51891">
    <property type="entry name" value="CENP_V_GFA"/>
    <property type="match status" value="1"/>
</dbReference>
<keyword evidence="4" id="KW-0456">Lyase</keyword>
<dbReference type="InParanoid" id="A0A1Y2LUK5"/>
<dbReference type="SUPFAM" id="SSF51316">
    <property type="entry name" value="Mss4-like"/>
    <property type="match status" value="2"/>
</dbReference>
<dbReference type="InterPro" id="IPR006913">
    <property type="entry name" value="CENP-V/GFA"/>
</dbReference>
<dbReference type="Proteomes" id="UP000193240">
    <property type="component" value="Unassembled WGS sequence"/>
</dbReference>
<evidence type="ECO:0000256" key="1">
    <source>
        <dbReference type="ARBA" id="ARBA00005495"/>
    </source>
</evidence>
<gene>
    <name evidence="6" type="ORF">B5807_07412</name>
</gene>
<reference evidence="6 7" key="1">
    <citation type="journal article" date="2017" name="Genome Announc.">
        <title>Genome sequence of the saprophytic ascomycete Epicoccum nigrum ICMP 19927 strain isolated from New Zealand.</title>
        <authorList>
            <person name="Fokin M."/>
            <person name="Fleetwood D."/>
            <person name="Weir B.S."/>
            <person name="Villas-Boas S.G."/>
        </authorList>
    </citation>
    <scope>NUCLEOTIDE SEQUENCE [LARGE SCALE GENOMIC DNA]</scope>
    <source>
        <strain evidence="6 7">ICMP 19927</strain>
    </source>
</reference>
<protein>
    <recommendedName>
        <fullName evidence="5">CENP-V/GFA domain-containing protein</fullName>
    </recommendedName>
</protein>
<evidence type="ECO:0000313" key="7">
    <source>
        <dbReference type="Proteomes" id="UP000193240"/>
    </source>
</evidence>
<accession>A0A1Y2LUK5</accession>
<dbReference type="EMBL" id="KZ107848">
    <property type="protein sequence ID" value="OSS47490.1"/>
    <property type="molecule type" value="Genomic_DNA"/>
</dbReference>
<dbReference type="PANTHER" id="PTHR33337">
    <property type="entry name" value="GFA DOMAIN-CONTAINING PROTEIN"/>
    <property type="match status" value="1"/>
</dbReference>
<sequence>MTSTNDSTVTLTSHCLCKANIFTAQVLKSKLPLPAPICHCWSCRHVTGALYTADVRWPEPSTNVDVSRLKSFAFTSRVNLLFCPTCSTPMFWQLTAEPGCPLGALTGTLVNDEICPIRFTEQSFVGDTIDGGASVWLKRANADGYECSRFTGEADDCVPEDALPQNWPPADKLIGFEKRIGDSIAIRCKCRGVDLVLQRGVYSDLAKEQLPWNVDPDTHKLSTIFCGCDSCRLQGGLDIWYWAYFNMKHLSAAQGDAVYPISKHELKESIDRRDPVVGSLTYYASRTRAGVLRFFCSTCSATVFFGEDERPELLDVSVGLLDAPDGARAESFLSWSLGQIELKEDAQGGWRARHFENVEQEAERWRVERAYPKNWRRLGGGTAQS</sequence>
<dbReference type="InterPro" id="IPR011057">
    <property type="entry name" value="Mss4-like_sf"/>
</dbReference>
<evidence type="ECO:0000313" key="6">
    <source>
        <dbReference type="EMBL" id="OSS47490.1"/>
    </source>
</evidence>
<evidence type="ECO:0000256" key="4">
    <source>
        <dbReference type="ARBA" id="ARBA00023239"/>
    </source>
</evidence>
<evidence type="ECO:0000259" key="5">
    <source>
        <dbReference type="PROSITE" id="PS51891"/>
    </source>
</evidence>
<name>A0A1Y2LUK5_EPING</name>
<dbReference type="GO" id="GO:0016846">
    <property type="term" value="F:carbon-sulfur lyase activity"/>
    <property type="evidence" value="ECO:0007669"/>
    <property type="project" value="InterPro"/>
</dbReference>
<evidence type="ECO:0000256" key="3">
    <source>
        <dbReference type="ARBA" id="ARBA00022833"/>
    </source>
</evidence>
<dbReference type="Gene3D" id="2.170.150.70">
    <property type="match status" value="1"/>
</dbReference>
<organism evidence="6 7">
    <name type="scientific">Epicoccum nigrum</name>
    <name type="common">Soil fungus</name>
    <name type="synonym">Epicoccum purpurascens</name>
    <dbReference type="NCBI Taxonomy" id="105696"/>
    <lineage>
        <taxon>Eukaryota</taxon>
        <taxon>Fungi</taxon>
        <taxon>Dikarya</taxon>
        <taxon>Ascomycota</taxon>
        <taxon>Pezizomycotina</taxon>
        <taxon>Dothideomycetes</taxon>
        <taxon>Pleosporomycetidae</taxon>
        <taxon>Pleosporales</taxon>
        <taxon>Pleosporineae</taxon>
        <taxon>Didymellaceae</taxon>
        <taxon>Epicoccum</taxon>
    </lineage>
</organism>
<dbReference type="OMA" id="FYTVDDR"/>
<dbReference type="Gene3D" id="3.90.1590.10">
    <property type="entry name" value="glutathione-dependent formaldehyde- activating enzyme (gfa)"/>
    <property type="match status" value="1"/>
</dbReference>
<dbReference type="Pfam" id="PF04828">
    <property type="entry name" value="GFA"/>
    <property type="match status" value="1"/>
</dbReference>
<feature type="domain" description="CENP-V/GFA" evidence="5">
    <location>
        <begin position="11"/>
        <end position="146"/>
    </location>
</feature>
<comment type="similarity">
    <text evidence="1">Belongs to the Gfa family.</text>
</comment>
<keyword evidence="7" id="KW-1185">Reference proteome</keyword>
<keyword evidence="2" id="KW-0479">Metal-binding</keyword>
<keyword evidence="3" id="KW-0862">Zinc</keyword>
<dbReference type="AlphaFoldDB" id="A0A1Y2LUK5"/>
<proteinExistence type="inferred from homology"/>
<dbReference type="GO" id="GO:0046872">
    <property type="term" value="F:metal ion binding"/>
    <property type="evidence" value="ECO:0007669"/>
    <property type="project" value="UniProtKB-KW"/>
</dbReference>